<dbReference type="PANTHER" id="PTHR10695">
    <property type="entry name" value="DEPHOSPHO-COA KINASE-RELATED"/>
    <property type="match status" value="1"/>
</dbReference>
<dbReference type="PROSITE" id="PS51219">
    <property type="entry name" value="DPCK"/>
    <property type="match status" value="1"/>
</dbReference>
<dbReference type="HAMAP" id="MF_00376">
    <property type="entry name" value="Dephospho_CoA_kinase"/>
    <property type="match status" value="1"/>
</dbReference>
<dbReference type="KEGG" id="ibu:IB211_01777c"/>
<reference evidence="6 8" key="3">
    <citation type="submission" date="2018-04" db="EMBL/GenBank/DDBJ databases">
        <title>Genomic Encyclopedia of Type Strains, Phase IV (KMG-IV): sequencing the most valuable type-strain genomes for metagenomic binning, comparative biology and taxonomic classification.</title>
        <authorList>
            <person name="Goeker M."/>
        </authorList>
    </citation>
    <scope>NUCLEOTIDE SEQUENCE [LARGE SCALE GENOMIC DNA]</scope>
    <source>
        <strain evidence="6 8">DSM 26588</strain>
    </source>
</reference>
<evidence type="ECO:0000313" key="5">
    <source>
        <dbReference type="EMBL" id="ALP94168.1"/>
    </source>
</evidence>
<dbReference type="Gene3D" id="3.40.50.300">
    <property type="entry name" value="P-loop containing nucleotide triphosphate hydrolases"/>
    <property type="match status" value="1"/>
</dbReference>
<dbReference type="AlphaFoldDB" id="A0A0S2W466"/>
<dbReference type="InterPro" id="IPR001977">
    <property type="entry name" value="Depp_CoAkinase"/>
</dbReference>
<dbReference type="RefSeq" id="WP_058117784.1">
    <property type="nucleotide sequence ID" value="NZ_CAMREZ010000002.1"/>
</dbReference>
<dbReference type="CDD" id="cd02022">
    <property type="entry name" value="DPCK"/>
    <property type="match status" value="1"/>
</dbReference>
<dbReference type="EC" id="2.7.1.24" evidence="3 4"/>
<dbReference type="OrthoDB" id="9812943at2"/>
<evidence type="ECO:0000256" key="3">
    <source>
        <dbReference type="HAMAP-Rule" id="MF_00376"/>
    </source>
</evidence>
<keyword evidence="2 3" id="KW-0067">ATP-binding</keyword>
<dbReference type="NCBIfam" id="TIGR00152">
    <property type="entry name" value="dephospho-CoA kinase"/>
    <property type="match status" value="1"/>
</dbReference>
<gene>
    <name evidence="3" type="primary">coaE</name>
    <name evidence="6" type="ORF">C7373_11115</name>
    <name evidence="5" type="ORF">IB211_01777c</name>
</gene>
<dbReference type="Proteomes" id="UP000064844">
    <property type="component" value="Chromosome"/>
</dbReference>
<dbReference type="PANTHER" id="PTHR10695:SF46">
    <property type="entry name" value="BIFUNCTIONAL COENZYME A SYNTHASE-RELATED"/>
    <property type="match status" value="1"/>
</dbReference>
<dbReference type="GO" id="GO:0015937">
    <property type="term" value="P:coenzyme A biosynthetic process"/>
    <property type="evidence" value="ECO:0007669"/>
    <property type="project" value="UniProtKB-UniRule"/>
</dbReference>
<comment type="similarity">
    <text evidence="3">Belongs to the CoaE family.</text>
</comment>
<evidence type="ECO:0000256" key="2">
    <source>
        <dbReference type="ARBA" id="ARBA00022840"/>
    </source>
</evidence>
<accession>A0A0S2W466</accession>
<comment type="subcellular location">
    <subcellularLocation>
        <location evidence="3">Cytoplasm</location>
    </subcellularLocation>
</comment>
<comment type="pathway">
    <text evidence="3">Cofactor biosynthesis; coenzyme A biosynthesis; CoA from (R)-pantothenate: step 5/5.</text>
</comment>
<comment type="catalytic activity">
    <reaction evidence="3">
        <text>3'-dephospho-CoA + ATP = ADP + CoA + H(+)</text>
        <dbReference type="Rhea" id="RHEA:18245"/>
        <dbReference type="ChEBI" id="CHEBI:15378"/>
        <dbReference type="ChEBI" id="CHEBI:30616"/>
        <dbReference type="ChEBI" id="CHEBI:57287"/>
        <dbReference type="ChEBI" id="CHEBI:57328"/>
        <dbReference type="ChEBI" id="CHEBI:456216"/>
        <dbReference type="EC" id="2.7.1.24"/>
    </reaction>
</comment>
<evidence type="ECO:0000256" key="4">
    <source>
        <dbReference type="NCBIfam" id="TIGR00152"/>
    </source>
</evidence>
<keyword evidence="3 6" id="KW-0418">Kinase</keyword>
<dbReference type="GeneID" id="93229075"/>
<keyword evidence="1 3" id="KW-0547">Nucleotide-binding</keyword>
<dbReference type="Proteomes" id="UP000245778">
    <property type="component" value="Unassembled WGS sequence"/>
</dbReference>
<feature type="binding site" evidence="3">
    <location>
        <begin position="11"/>
        <end position="16"/>
    </location>
    <ligand>
        <name>ATP</name>
        <dbReference type="ChEBI" id="CHEBI:30616"/>
    </ligand>
</feature>
<dbReference type="STRING" id="1297617.IB211_01777c"/>
<dbReference type="InterPro" id="IPR027417">
    <property type="entry name" value="P-loop_NTPase"/>
</dbReference>
<evidence type="ECO:0000313" key="6">
    <source>
        <dbReference type="EMBL" id="PVY47013.1"/>
    </source>
</evidence>
<dbReference type="GO" id="GO:0005737">
    <property type="term" value="C:cytoplasm"/>
    <property type="evidence" value="ECO:0007669"/>
    <property type="project" value="UniProtKB-SubCell"/>
</dbReference>
<evidence type="ECO:0000313" key="8">
    <source>
        <dbReference type="Proteomes" id="UP000245778"/>
    </source>
</evidence>
<evidence type="ECO:0000256" key="1">
    <source>
        <dbReference type="ARBA" id="ARBA00022741"/>
    </source>
</evidence>
<dbReference type="eggNOG" id="COG0237">
    <property type="taxonomic scope" value="Bacteria"/>
</dbReference>
<dbReference type="GO" id="GO:0004140">
    <property type="term" value="F:dephospho-CoA kinase activity"/>
    <property type="evidence" value="ECO:0007669"/>
    <property type="project" value="UniProtKB-UniRule"/>
</dbReference>
<proteinExistence type="inferred from homology"/>
<dbReference type="UniPathway" id="UPA00241">
    <property type="reaction ID" value="UER00356"/>
</dbReference>
<keyword evidence="3" id="KW-0173">Coenzyme A biosynthesis</keyword>
<dbReference type="SUPFAM" id="SSF52540">
    <property type="entry name" value="P-loop containing nucleoside triphosphate hydrolases"/>
    <property type="match status" value="1"/>
</dbReference>
<keyword evidence="3" id="KW-0808">Transferase</keyword>
<evidence type="ECO:0000313" key="7">
    <source>
        <dbReference type="Proteomes" id="UP000064844"/>
    </source>
</evidence>
<sequence>MKTIGITGPTGAGKTTALYALTDLGAHIVDADAVYHGLLANSISLREALTARFGEHICGEGGTIDRKRLGNLVFNDPEALADLNTITHRFVGAEIDRQLREAEASGLPAAAIDAIALIESGLGQRCDAVVGVLAPAELRVRRIMDREGIPEDYARKRVSAQKGEDFFRSHCDYILENDEGDTPETFRLRARALFAGLLNAK</sequence>
<dbReference type="EMBL" id="QEKK01000011">
    <property type="protein sequence ID" value="PVY47013.1"/>
    <property type="molecule type" value="Genomic_DNA"/>
</dbReference>
<name>A0A0S2W466_9FIRM</name>
<organism evidence="5 7">
    <name type="scientific">Intestinimonas butyriciproducens</name>
    <dbReference type="NCBI Taxonomy" id="1297617"/>
    <lineage>
        <taxon>Bacteria</taxon>
        <taxon>Bacillati</taxon>
        <taxon>Bacillota</taxon>
        <taxon>Clostridia</taxon>
        <taxon>Eubacteriales</taxon>
        <taxon>Intestinimonas</taxon>
    </lineage>
</organism>
<dbReference type="GO" id="GO:0005524">
    <property type="term" value="F:ATP binding"/>
    <property type="evidence" value="ECO:0007669"/>
    <property type="project" value="UniProtKB-UniRule"/>
</dbReference>
<reference evidence="7" key="2">
    <citation type="submission" date="2015-04" db="EMBL/GenBank/DDBJ databases">
        <title>A butyrogenic pathway from the amino acid lysine in a human gut commensal.</title>
        <authorList>
            <person name="de Vos W.M."/>
            <person name="Bui N.T.P."/>
            <person name="Plugge C.M."/>
            <person name="Ritari J."/>
        </authorList>
    </citation>
    <scope>NUCLEOTIDE SEQUENCE [LARGE SCALE GENOMIC DNA]</scope>
    <source>
        <strain evidence="7">AF211</strain>
    </source>
</reference>
<dbReference type="Pfam" id="PF01121">
    <property type="entry name" value="CoaE"/>
    <property type="match status" value="1"/>
</dbReference>
<protein>
    <recommendedName>
        <fullName evidence="3 4">Dephospho-CoA kinase</fullName>
        <ecNumber evidence="3 4">2.7.1.24</ecNumber>
    </recommendedName>
    <alternativeName>
        <fullName evidence="3">Dephosphocoenzyme A kinase</fullName>
    </alternativeName>
</protein>
<keyword evidence="7" id="KW-1185">Reference proteome</keyword>
<reference evidence="5 7" key="1">
    <citation type="journal article" date="2015" name="Nat. Commun.">
        <title>Production of butyrate from lysine and the Amadori product fructoselysine by a human gut commensal.</title>
        <authorList>
            <person name="Bui T.P."/>
            <person name="Ritari J."/>
            <person name="Boeren S."/>
            <person name="de Waard P."/>
            <person name="Plugge C.M."/>
            <person name="de Vos W.M."/>
        </authorList>
    </citation>
    <scope>NUCLEOTIDE SEQUENCE [LARGE SCALE GENOMIC DNA]</scope>
    <source>
        <strain evidence="5 7">AF211</strain>
    </source>
</reference>
<keyword evidence="3" id="KW-0963">Cytoplasm</keyword>
<comment type="function">
    <text evidence="3">Catalyzes the phosphorylation of the 3'-hydroxyl group of dephosphocoenzyme A to form coenzyme A.</text>
</comment>
<dbReference type="EMBL" id="CP011307">
    <property type="protein sequence ID" value="ALP94168.1"/>
    <property type="molecule type" value="Genomic_DNA"/>
</dbReference>